<keyword evidence="2" id="KW-0732">Signal</keyword>
<evidence type="ECO:0000313" key="3">
    <source>
        <dbReference type="EMBL" id="ALL15451.1"/>
    </source>
</evidence>
<evidence type="ECO:0000313" key="4">
    <source>
        <dbReference type="Proteomes" id="UP000056905"/>
    </source>
</evidence>
<organism evidence="3 4">
    <name type="scientific">Caulobacter henricii</name>
    <dbReference type="NCBI Taxonomy" id="69395"/>
    <lineage>
        <taxon>Bacteria</taxon>
        <taxon>Pseudomonadati</taxon>
        <taxon>Pseudomonadota</taxon>
        <taxon>Alphaproteobacteria</taxon>
        <taxon>Caulobacterales</taxon>
        <taxon>Caulobacteraceae</taxon>
        <taxon>Caulobacter</taxon>
    </lineage>
</organism>
<feature type="signal peptide" evidence="2">
    <location>
        <begin position="1"/>
        <end position="22"/>
    </location>
</feature>
<reference evidence="3 4" key="1">
    <citation type="submission" date="2015-10" db="EMBL/GenBank/DDBJ databases">
        <title>Conservation of the essential genome among Caulobacter and Brevundimonas species.</title>
        <authorList>
            <person name="Scott D."/>
            <person name="Ely B."/>
        </authorList>
    </citation>
    <scope>NUCLEOTIDE SEQUENCE [LARGE SCALE GENOMIC DNA]</scope>
    <source>
        <strain evidence="3 4">CB4</strain>
        <plasmid evidence="4">CB4 Plasmid</plasmid>
    </source>
</reference>
<proteinExistence type="predicted"/>
<geneLocation type="plasmid" evidence="4">
    <name>CB4 Plasmid</name>
</geneLocation>
<feature type="region of interest" description="Disordered" evidence="1">
    <location>
        <begin position="22"/>
        <end position="43"/>
    </location>
</feature>
<dbReference type="RefSeq" id="WP_062151992.1">
    <property type="nucleotide sequence ID" value="NZ_CP013003.1"/>
</dbReference>
<protein>
    <submittedName>
        <fullName evidence="3">Uncharacterized protein</fullName>
    </submittedName>
</protein>
<feature type="chain" id="PRO_5006052804" evidence="2">
    <location>
        <begin position="23"/>
        <end position="113"/>
    </location>
</feature>
<accession>A0A0P0P501</accession>
<dbReference type="Proteomes" id="UP000056905">
    <property type="component" value="Plasmid pCB4"/>
</dbReference>
<dbReference type="AlphaFoldDB" id="A0A0P0P501"/>
<gene>
    <name evidence="3" type="ORF">AQ619_18360</name>
</gene>
<evidence type="ECO:0000256" key="1">
    <source>
        <dbReference type="SAM" id="MobiDB-lite"/>
    </source>
</evidence>
<dbReference type="KEGG" id="chq:AQ619_18360"/>
<name>A0A0P0P501_9CAUL</name>
<evidence type="ECO:0000256" key="2">
    <source>
        <dbReference type="SAM" id="SignalP"/>
    </source>
</evidence>
<feature type="region of interest" description="Disordered" evidence="1">
    <location>
        <begin position="55"/>
        <end position="91"/>
    </location>
</feature>
<keyword evidence="4" id="KW-1185">Reference proteome</keyword>
<dbReference type="OrthoDB" id="7451145at2"/>
<sequence>MLRPIILTACLIALSSHSAALAGKPKSCSGHNRRPANPNGSVLPGTTVAAVTAPIAAPPTPGPDGRPARVPAPGTVVPSISGTSVPAPARKDKAKKISALAPGQYPSCLEALG</sequence>
<keyword evidence="3" id="KW-0614">Plasmid</keyword>
<dbReference type="EMBL" id="CP013003">
    <property type="protein sequence ID" value="ALL15451.1"/>
    <property type="molecule type" value="Genomic_DNA"/>
</dbReference>